<proteinExistence type="predicted"/>
<name>A0A815MPA8_9BILA</name>
<dbReference type="EMBL" id="CAJNOG010001269">
    <property type="protein sequence ID" value="CAF1427317.1"/>
    <property type="molecule type" value="Genomic_DNA"/>
</dbReference>
<evidence type="ECO:0008006" key="3">
    <source>
        <dbReference type="Google" id="ProtNLM"/>
    </source>
</evidence>
<dbReference type="Proteomes" id="UP000663845">
    <property type="component" value="Unassembled WGS sequence"/>
</dbReference>
<organism evidence="1 2">
    <name type="scientific">Adineta steineri</name>
    <dbReference type="NCBI Taxonomy" id="433720"/>
    <lineage>
        <taxon>Eukaryota</taxon>
        <taxon>Metazoa</taxon>
        <taxon>Spiralia</taxon>
        <taxon>Gnathifera</taxon>
        <taxon>Rotifera</taxon>
        <taxon>Eurotatoria</taxon>
        <taxon>Bdelloidea</taxon>
        <taxon>Adinetida</taxon>
        <taxon>Adinetidae</taxon>
        <taxon>Adineta</taxon>
    </lineage>
</organism>
<dbReference type="InterPro" id="IPR032675">
    <property type="entry name" value="LRR_dom_sf"/>
</dbReference>
<protein>
    <recommendedName>
        <fullName evidence="3">F-box domain-containing protein</fullName>
    </recommendedName>
</protein>
<accession>A0A815MPA8</accession>
<gene>
    <name evidence="1" type="ORF">JYZ213_LOCUS39356</name>
</gene>
<sequence>MFLIGSDHLPLETTIETNSLSKESITTFEDLPNELLYEIFDYLIDYHAFQAFCYLNNRFQNLFLHSNFPIKINIREISKSEFEYYLTHIIKPCTKRIKLFRVSNPCIDPCLLLFSLMKHLTQLTALVLNKIEANYIEPIVDHLSSLPVLSSLTIISINNLIKKNNIYSKLLRLSKLKYCDIIIKLLQCPKSLLVATNEFSTIEYLIIDNEISIDQLTIILSYVPQLRHLSIGNLTESKHDQIEKDAVNLNHLKSASLKLICVPFNQFETLMINYFRQIQVLSIATPFPRFNPDINEYINADRWQQLISTHLLNLRIFDLQYASRGLDPYNKHQAFETLIDKFNSKFWIEHQWFFNWHYHQLTWSDAIIFYSRNPFRKKDYVLYDQLSKNIWSGRFPIYEDSTNHICIHTTDMIKQSIDKFPNATKLTFCKYFEVPRDFNVVDLNHIFPLQKITRLSIKCHRFFFEKLIRLLQFTSNVHTLKLDSILLFRNNSNSIQQNPLTQLVSKTNMITKVTIKTTNETNSSSKEPITTFEDLSNELFYEIFDCLIDYHAFEAFYHLNHRFQNLFLHSNLPTKINVSEISISKLEYYSTHIIEPCTHRIKSFRLSNPCIDPCLLLFPITKYLTQLTTLILNKIEANHIEPIINRLSSLPALSSLTIISINKLVDKNNIYYKLFRLSKLKYCQISIESLQCPKSLLDSTNEFSTIEYLVINNEISIDQLITILSHVPQLRRLSIGNLTKSKYNRKEEDEINLNHLTNVSLKLERVFFDEFENLMVNYFRQVQVLSIETQLYDFTPDVNEYINADRWERLISTHLLNLRIFDLKYSSRGLDPYDEHKEFETLIDKFNSKFWIEHQWFFNWHFHKRSWYDATIFYSRNPYRRKDNISYDQLGENIWSDGWDINEDPIDHIFIHGTDMIEQSKDKFPNATKLTFCEYFEVPRDFIIVDLNDIFPLKKITKLFIQCSRFSFEKLIELLQFTSNVHTLEFDSIICHRNHFNLIQQNPLTQLVSKTNMITKVTIKKNITLEKIQLLTGVFPRMENLTINLLRQDLEPIAQFLLSKPNNNTRFLSSLCISKQLNDLMIIMKNLIETKKLLHDYILKVINRKLYLWW</sequence>
<comment type="caution">
    <text evidence="1">The sequence shown here is derived from an EMBL/GenBank/DDBJ whole genome shotgun (WGS) entry which is preliminary data.</text>
</comment>
<dbReference type="Gene3D" id="3.80.10.10">
    <property type="entry name" value="Ribonuclease Inhibitor"/>
    <property type="match status" value="2"/>
</dbReference>
<reference evidence="1" key="1">
    <citation type="submission" date="2021-02" db="EMBL/GenBank/DDBJ databases">
        <authorList>
            <person name="Nowell W R."/>
        </authorList>
    </citation>
    <scope>NUCLEOTIDE SEQUENCE</scope>
</reference>
<evidence type="ECO:0000313" key="1">
    <source>
        <dbReference type="EMBL" id="CAF1427317.1"/>
    </source>
</evidence>
<evidence type="ECO:0000313" key="2">
    <source>
        <dbReference type="Proteomes" id="UP000663845"/>
    </source>
</evidence>
<dbReference type="AlphaFoldDB" id="A0A815MPA8"/>